<dbReference type="SMART" id="SM00991">
    <property type="entry name" value="WHEP-TRS"/>
    <property type="match status" value="1"/>
</dbReference>
<evidence type="ECO:0000256" key="7">
    <source>
        <dbReference type="ARBA" id="ARBA00022917"/>
    </source>
</evidence>
<keyword evidence="8" id="KW-0030">Aminoacyl-tRNA synthetase</keyword>
<dbReference type="Proteomes" id="UP000694428">
    <property type="component" value="Unplaced"/>
</dbReference>
<dbReference type="Pfam" id="PF00458">
    <property type="entry name" value="WHEP-TRS"/>
    <property type="match status" value="1"/>
</dbReference>
<dbReference type="GO" id="GO:0032543">
    <property type="term" value="P:mitochondrial translation"/>
    <property type="evidence" value="ECO:0007669"/>
    <property type="project" value="TreeGrafter"/>
</dbReference>
<evidence type="ECO:0000256" key="4">
    <source>
        <dbReference type="ARBA" id="ARBA00022598"/>
    </source>
</evidence>
<dbReference type="InterPro" id="IPR033656">
    <property type="entry name" value="HisRS_anticodon"/>
</dbReference>
<reference evidence="12" key="1">
    <citation type="submission" date="2025-08" db="UniProtKB">
        <authorList>
            <consortium name="Ensembl"/>
        </authorList>
    </citation>
    <scope>IDENTIFICATION</scope>
</reference>
<dbReference type="PIRSF" id="PIRSF001549">
    <property type="entry name" value="His-tRNA_synth"/>
    <property type="match status" value="1"/>
</dbReference>
<evidence type="ECO:0000256" key="5">
    <source>
        <dbReference type="ARBA" id="ARBA00022741"/>
    </source>
</evidence>
<keyword evidence="7" id="KW-0648">Protein biosynthesis</keyword>
<reference evidence="12" key="2">
    <citation type="submission" date="2025-09" db="UniProtKB">
        <authorList>
            <consortium name="Ensembl"/>
        </authorList>
    </citation>
    <scope>IDENTIFICATION</scope>
</reference>
<dbReference type="SUPFAM" id="SSF55681">
    <property type="entry name" value="Class II aaRS and biotin synthetases"/>
    <property type="match status" value="1"/>
</dbReference>
<dbReference type="GO" id="GO:0003723">
    <property type="term" value="F:RNA binding"/>
    <property type="evidence" value="ECO:0007669"/>
    <property type="project" value="TreeGrafter"/>
</dbReference>
<feature type="binding site" evidence="10">
    <location>
        <position position="169"/>
    </location>
    <ligand>
        <name>L-histidine</name>
        <dbReference type="ChEBI" id="CHEBI:57595"/>
    </ligand>
</feature>
<dbReference type="InterPro" id="IPR004154">
    <property type="entry name" value="Anticodon-bd"/>
</dbReference>
<name>A0A8C9LBI2_PAVCR</name>
<dbReference type="PROSITE" id="PS51185">
    <property type="entry name" value="WHEP_TRS_2"/>
    <property type="match status" value="1"/>
</dbReference>
<proteinExistence type="inferred from homology"/>
<protein>
    <recommendedName>
        <fullName evidence="2">histidine--tRNA ligase</fullName>
        <ecNumber evidence="2">6.1.1.21</ecNumber>
    </recommendedName>
</protein>
<dbReference type="Ensembl" id="ENSPSTT00000015816.1">
    <property type="protein sequence ID" value="ENSPSTP00000015069.1"/>
    <property type="gene ID" value="ENSPSTG00000010645.1"/>
</dbReference>
<evidence type="ECO:0000256" key="3">
    <source>
        <dbReference type="ARBA" id="ARBA00022490"/>
    </source>
</evidence>
<dbReference type="PANTHER" id="PTHR11476">
    <property type="entry name" value="HISTIDYL-TRNA SYNTHETASE"/>
    <property type="match status" value="1"/>
</dbReference>
<dbReference type="InterPro" id="IPR009068">
    <property type="entry name" value="uS15_NS1_RNA-bd_sf"/>
</dbReference>
<dbReference type="SUPFAM" id="SSF52954">
    <property type="entry name" value="Class II aaRS ABD-related"/>
    <property type="match status" value="1"/>
</dbReference>
<dbReference type="InterPro" id="IPR004516">
    <property type="entry name" value="HisRS/HisZ"/>
</dbReference>
<dbReference type="PANTHER" id="PTHR11476:SF7">
    <property type="entry name" value="HISTIDINE--TRNA LIGASE"/>
    <property type="match status" value="1"/>
</dbReference>
<evidence type="ECO:0000256" key="10">
    <source>
        <dbReference type="PIRSR" id="PIRSR001549-1"/>
    </source>
</evidence>
<dbReference type="FunFam" id="3.40.50.800:FF:000008">
    <property type="entry name" value="histidine--tRNA ligase, cytoplasmic isoform X1"/>
    <property type="match status" value="1"/>
</dbReference>
<dbReference type="InterPro" id="IPR036621">
    <property type="entry name" value="Anticodon-bd_dom_sf"/>
</dbReference>
<keyword evidence="13" id="KW-1185">Reference proteome</keyword>
<keyword evidence="4" id="KW-0436">Ligase</keyword>
<evidence type="ECO:0000256" key="6">
    <source>
        <dbReference type="ARBA" id="ARBA00022840"/>
    </source>
</evidence>
<dbReference type="SUPFAM" id="SSF47060">
    <property type="entry name" value="S15/NS1 RNA-binding domain"/>
    <property type="match status" value="1"/>
</dbReference>
<evidence type="ECO:0000259" key="11">
    <source>
        <dbReference type="PROSITE" id="PS51185"/>
    </source>
</evidence>
<dbReference type="GO" id="GO:0005524">
    <property type="term" value="F:ATP binding"/>
    <property type="evidence" value="ECO:0007669"/>
    <property type="project" value="UniProtKB-KW"/>
</dbReference>
<feature type="binding site" evidence="10">
    <location>
        <position position="297"/>
    </location>
    <ligand>
        <name>L-histidine</name>
        <dbReference type="ChEBI" id="CHEBI:57595"/>
    </ligand>
</feature>
<keyword evidence="3" id="KW-0963">Cytoplasm</keyword>
<dbReference type="GO" id="GO:0005739">
    <property type="term" value="C:mitochondrion"/>
    <property type="evidence" value="ECO:0007669"/>
    <property type="project" value="TreeGrafter"/>
</dbReference>
<dbReference type="InterPro" id="IPR000738">
    <property type="entry name" value="WHEP-TRS_dom"/>
</dbReference>
<accession>A0A8C9LBI2</accession>
<comment type="similarity">
    <text evidence="1">Belongs to the class-II aminoacyl-tRNA synthetase family.</text>
</comment>
<feature type="binding site" evidence="10">
    <location>
        <begin position="126"/>
        <end position="128"/>
    </location>
    <ligand>
        <name>L-histidine</name>
        <dbReference type="ChEBI" id="CHEBI:57595"/>
    </ligand>
</feature>
<feature type="binding site" evidence="10">
    <location>
        <position position="153"/>
    </location>
    <ligand>
        <name>L-histidine</name>
        <dbReference type="ChEBI" id="CHEBI:57595"/>
    </ligand>
</feature>
<evidence type="ECO:0000256" key="8">
    <source>
        <dbReference type="ARBA" id="ARBA00023146"/>
    </source>
</evidence>
<evidence type="ECO:0000313" key="12">
    <source>
        <dbReference type="Ensembl" id="ENSPSTP00000015069.1"/>
    </source>
</evidence>
<evidence type="ECO:0000256" key="2">
    <source>
        <dbReference type="ARBA" id="ARBA00012815"/>
    </source>
</evidence>
<comment type="catalytic activity">
    <reaction evidence="9">
        <text>tRNA(His) + L-histidine + ATP = L-histidyl-tRNA(His) + AMP + diphosphate + H(+)</text>
        <dbReference type="Rhea" id="RHEA:17313"/>
        <dbReference type="Rhea" id="RHEA-COMP:9665"/>
        <dbReference type="Rhea" id="RHEA-COMP:9689"/>
        <dbReference type="ChEBI" id="CHEBI:15378"/>
        <dbReference type="ChEBI" id="CHEBI:30616"/>
        <dbReference type="ChEBI" id="CHEBI:33019"/>
        <dbReference type="ChEBI" id="CHEBI:57595"/>
        <dbReference type="ChEBI" id="CHEBI:78442"/>
        <dbReference type="ChEBI" id="CHEBI:78527"/>
        <dbReference type="ChEBI" id="CHEBI:456215"/>
        <dbReference type="EC" id="6.1.1.21"/>
    </reaction>
</comment>
<feature type="domain" description="WHEP-TRS" evidence="11">
    <location>
        <begin position="1"/>
        <end position="55"/>
    </location>
</feature>
<sequence length="476" mass="53865">MADEAAVREQAEVVRRLKQDKAEPDEIAKEVAKLLEMKAQLGGDEGKHKFVLKTPKGTRDYGPKQMAIRERVFSAIITCFKRHGAEVIDTPVFELKETLTGKYGEDSKLIYDLKDQGGELLSLRYDLTVPFARYLAMNKITNIKRYHIAKVYRRDNPAMTRGRYREFYQCRPIAVPLLFLLVNDRRILDGMFAVCGVPDSKFRTICSSVDKLDKMPWEEVRSEMVGEKGLSPEAADRIGEYVQLHGGMELIEQLLQDPKLSQNKLAKEGLGDMKLLFEYLTLFGITGKISFDLSLARGLDYYTGVIYEAVLLQQENDHGEESVSVGSVAGGGRYDGLVGMFDPKGRKVPCVGVSIGIERLFSILEQRLEASEEKIRTTETQVLVASAQKKLLEERLKLISELWDAGIKAEVLYKKNPKLLNQLQYCEDTGIPLVAIVGEQELKDGVVKLRVVATREEVNIRRESLVEEIRRRTNQL</sequence>
<dbReference type="Gene3D" id="1.10.287.10">
    <property type="entry name" value="S15/NS1, RNA-binding"/>
    <property type="match status" value="1"/>
</dbReference>
<dbReference type="GO" id="GO:0004821">
    <property type="term" value="F:histidine-tRNA ligase activity"/>
    <property type="evidence" value="ECO:0007669"/>
    <property type="project" value="UniProtKB-EC"/>
</dbReference>
<keyword evidence="5" id="KW-0547">Nucleotide-binding</keyword>
<dbReference type="InterPro" id="IPR045864">
    <property type="entry name" value="aa-tRNA-synth_II/BPL/LPL"/>
</dbReference>
<dbReference type="CDD" id="cd00859">
    <property type="entry name" value="HisRS_anticodon"/>
    <property type="match status" value="1"/>
</dbReference>
<dbReference type="GO" id="GO:0006427">
    <property type="term" value="P:histidyl-tRNA aminoacylation"/>
    <property type="evidence" value="ECO:0007669"/>
    <property type="project" value="TreeGrafter"/>
</dbReference>
<dbReference type="Gene3D" id="3.30.930.10">
    <property type="entry name" value="Bira Bifunctional Protein, Domain 2"/>
    <property type="match status" value="2"/>
</dbReference>
<dbReference type="Gene3D" id="3.40.50.800">
    <property type="entry name" value="Anticodon-binding domain"/>
    <property type="match status" value="1"/>
</dbReference>
<evidence type="ECO:0000256" key="1">
    <source>
        <dbReference type="ARBA" id="ARBA00008226"/>
    </source>
</evidence>
<dbReference type="AlphaFoldDB" id="A0A8C9LBI2"/>
<dbReference type="GO" id="GO:0042802">
    <property type="term" value="F:identical protein binding"/>
    <property type="evidence" value="ECO:0007669"/>
    <property type="project" value="TreeGrafter"/>
</dbReference>
<evidence type="ECO:0000256" key="9">
    <source>
        <dbReference type="ARBA" id="ARBA00047639"/>
    </source>
</evidence>
<evidence type="ECO:0000313" key="13">
    <source>
        <dbReference type="Proteomes" id="UP000694428"/>
    </source>
</evidence>
<feature type="binding site" evidence="10">
    <location>
        <begin position="301"/>
        <end position="302"/>
    </location>
    <ligand>
        <name>L-histidine</name>
        <dbReference type="ChEBI" id="CHEBI:57595"/>
    </ligand>
</feature>
<dbReference type="EC" id="6.1.1.21" evidence="2"/>
<organism evidence="12 13">
    <name type="scientific">Pavo cristatus</name>
    <name type="common">Indian peafowl</name>
    <name type="synonym">Blue peafowl</name>
    <dbReference type="NCBI Taxonomy" id="9049"/>
    <lineage>
        <taxon>Eukaryota</taxon>
        <taxon>Metazoa</taxon>
        <taxon>Chordata</taxon>
        <taxon>Craniata</taxon>
        <taxon>Vertebrata</taxon>
        <taxon>Euteleostomi</taxon>
        <taxon>Archelosauria</taxon>
        <taxon>Archosauria</taxon>
        <taxon>Dinosauria</taxon>
        <taxon>Saurischia</taxon>
        <taxon>Theropoda</taxon>
        <taxon>Coelurosauria</taxon>
        <taxon>Aves</taxon>
        <taxon>Neognathae</taxon>
        <taxon>Galloanserae</taxon>
        <taxon>Galliformes</taxon>
        <taxon>Phasianidae</taxon>
        <taxon>Phasianinae</taxon>
        <taxon>Pavo</taxon>
    </lineage>
</organism>
<dbReference type="Pfam" id="PF03129">
    <property type="entry name" value="HGTP_anticodon"/>
    <property type="match status" value="1"/>
</dbReference>
<keyword evidence="6" id="KW-0067">ATP-binding</keyword>
<dbReference type="CDD" id="cd00773">
    <property type="entry name" value="HisRS-like_core"/>
    <property type="match status" value="1"/>
</dbReference>
<dbReference type="GO" id="GO:0005829">
    <property type="term" value="C:cytosol"/>
    <property type="evidence" value="ECO:0007669"/>
    <property type="project" value="TreeGrafter"/>
</dbReference>
<dbReference type="Pfam" id="PF13393">
    <property type="entry name" value="tRNA-synt_His"/>
    <property type="match status" value="2"/>
</dbReference>
<dbReference type="InterPro" id="IPR041715">
    <property type="entry name" value="HisRS-like_core"/>
</dbReference>
<dbReference type="CDD" id="cd00938">
    <property type="entry name" value="HisRS_RNA"/>
    <property type="match status" value="1"/>
</dbReference>